<protein>
    <submittedName>
        <fullName evidence="3">ComEA family DNA-binding protein</fullName>
    </submittedName>
</protein>
<name>A0ABV3U7G0_9GAMM</name>
<dbReference type="EMBL" id="JBFRYA010000010">
    <property type="protein sequence ID" value="MEX1669670.1"/>
    <property type="molecule type" value="Genomic_DNA"/>
</dbReference>
<organism evidence="3 4">
    <name type="scientific">Zhongshania guokunii</name>
    <dbReference type="NCBI Taxonomy" id="641783"/>
    <lineage>
        <taxon>Bacteria</taxon>
        <taxon>Pseudomonadati</taxon>
        <taxon>Pseudomonadota</taxon>
        <taxon>Gammaproteobacteria</taxon>
        <taxon>Cellvibrionales</taxon>
        <taxon>Spongiibacteraceae</taxon>
        <taxon>Zhongshania</taxon>
    </lineage>
</organism>
<evidence type="ECO:0000256" key="1">
    <source>
        <dbReference type="SAM" id="SignalP"/>
    </source>
</evidence>
<dbReference type="PANTHER" id="PTHR21180">
    <property type="entry name" value="ENDONUCLEASE/EXONUCLEASE/PHOSPHATASE FAMILY DOMAIN-CONTAINING PROTEIN 1"/>
    <property type="match status" value="1"/>
</dbReference>
<proteinExistence type="predicted"/>
<reference evidence="3 4" key="1">
    <citation type="journal article" date="2011" name="Int. J. Syst. Evol. Microbiol.">
        <title>Zhongshania antarctica gen. nov., sp. nov. and Zhongshania guokunii sp. nov., gammaproteobacteria respectively isolated from coastal attached (fast) ice and surface seawater of the Antarctic.</title>
        <authorList>
            <person name="Li H.J."/>
            <person name="Zhang X.Y."/>
            <person name="Chen C.X."/>
            <person name="Zhang Y.J."/>
            <person name="Gao Z.M."/>
            <person name="Yu Y."/>
            <person name="Chen X.L."/>
            <person name="Chen B."/>
            <person name="Zhang Y.Z."/>
        </authorList>
    </citation>
    <scope>NUCLEOTIDE SEQUENCE [LARGE SCALE GENOMIC DNA]</scope>
    <source>
        <strain evidence="3 4">ZS6-22T</strain>
    </source>
</reference>
<evidence type="ECO:0000259" key="2">
    <source>
        <dbReference type="SMART" id="SM00278"/>
    </source>
</evidence>
<dbReference type="NCBIfam" id="TIGR00426">
    <property type="entry name" value="competence protein ComEA helix-hairpin-helix repeat region"/>
    <property type="match status" value="1"/>
</dbReference>
<feature type="domain" description="Helix-hairpin-helix DNA-binding motif class 1" evidence="2">
    <location>
        <begin position="66"/>
        <end position="85"/>
    </location>
</feature>
<feature type="domain" description="Helix-hairpin-helix DNA-binding motif class 1" evidence="2">
    <location>
        <begin position="36"/>
        <end position="55"/>
    </location>
</feature>
<dbReference type="Gene3D" id="1.10.150.280">
    <property type="entry name" value="AF1531-like domain"/>
    <property type="match status" value="1"/>
</dbReference>
<dbReference type="Pfam" id="PF12836">
    <property type="entry name" value="HHH_3"/>
    <property type="match status" value="1"/>
</dbReference>
<comment type="caution">
    <text evidence="3">The sequence shown here is derived from an EMBL/GenBank/DDBJ whole genome shotgun (WGS) entry which is preliminary data.</text>
</comment>
<accession>A0ABV3U7G0</accession>
<dbReference type="SUPFAM" id="SSF47781">
    <property type="entry name" value="RuvA domain 2-like"/>
    <property type="match status" value="1"/>
</dbReference>
<keyword evidence="3" id="KW-0238">DNA-binding</keyword>
<dbReference type="InterPro" id="IPR010994">
    <property type="entry name" value="RuvA_2-like"/>
</dbReference>
<dbReference type="InterPro" id="IPR003583">
    <property type="entry name" value="Hlx-hairpin-Hlx_DNA-bd_motif"/>
</dbReference>
<feature type="chain" id="PRO_5046239805" evidence="1">
    <location>
        <begin position="28"/>
        <end position="94"/>
    </location>
</feature>
<gene>
    <name evidence="3" type="ORF">AB4876_12190</name>
</gene>
<evidence type="ECO:0000313" key="4">
    <source>
        <dbReference type="Proteomes" id="UP001557485"/>
    </source>
</evidence>
<dbReference type="Proteomes" id="UP001557485">
    <property type="component" value="Unassembled WGS sequence"/>
</dbReference>
<dbReference type="PANTHER" id="PTHR21180:SF32">
    <property type="entry name" value="ENDONUCLEASE_EXONUCLEASE_PHOSPHATASE FAMILY DOMAIN-CONTAINING PROTEIN 1"/>
    <property type="match status" value="1"/>
</dbReference>
<keyword evidence="4" id="KW-1185">Reference proteome</keyword>
<dbReference type="InterPro" id="IPR051675">
    <property type="entry name" value="Endo/Exo/Phosphatase_dom_1"/>
</dbReference>
<sequence>MKTFLRRWSASLILFSSLLLPMYSAYALDVNTASAEELQTLKGIGEKRAAAIIQYRSEHGPFKSTDDLLKVPGIGNSIITANSAELEFASKATN</sequence>
<keyword evidence="1" id="KW-0732">Signal</keyword>
<dbReference type="GO" id="GO:0003677">
    <property type="term" value="F:DNA binding"/>
    <property type="evidence" value="ECO:0007669"/>
    <property type="project" value="UniProtKB-KW"/>
</dbReference>
<dbReference type="SMART" id="SM00278">
    <property type="entry name" value="HhH1"/>
    <property type="match status" value="2"/>
</dbReference>
<dbReference type="RefSeq" id="WP_368381952.1">
    <property type="nucleotide sequence ID" value="NZ_JBFRYA010000010.1"/>
</dbReference>
<dbReference type="InterPro" id="IPR004509">
    <property type="entry name" value="Competence_ComEA_HhH"/>
</dbReference>
<feature type="signal peptide" evidence="1">
    <location>
        <begin position="1"/>
        <end position="27"/>
    </location>
</feature>
<evidence type="ECO:0000313" key="3">
    <source>
        <dbReference type="EMBL" id="MEX1669670.1"/>
    </source>
</evidence>